<dbReference type="PANTHER" id="PTHR45808:SF2">
    <property type="entry name" value="RHO GTPASE-ACTIVATING PROTEIN 68F"/>
    <property type="match status" value="1"/>
</dbReference>
<feature type="domain" description="Rho-GAP" evidence="2">
    <location>
        <begin position="190"/>
        <end position="381"/>
    </location>
</feature>
<dbReference type="GO" id="GO:0042805">
    <property type="term" value="F:actinin binding"/>
    <property type="evidence" value="ECO:0007669"/>
    <property type="project" value="EnsemblFungi"/>
</dbReference>
<accession>G8BS03</accession>
<dbReference type="InterPro" id="IPR001251">
    <property type="entry name" value="CRAL-TRIO_dom"/>
</dbReference>
<dbReference type="PROSITE" id="PS50238">
    <property type="entry name" value="RHOGAP"/>
    <property type="match status" value="1"/>
</dbReference>
<dbReference type="PANTHER" id="PTHR45808">
    <property type="entry name" value="RHO GTPASE-ACTIVATING PROTEIN 68F"/>
    <property type="match status" value="1"/>
</dbReference>
<dbReference type="CDD" id="cd00159">
    <property type="entry name" value="RhoGAP"/>
    <property type="match status" value="1"/>
</dbReference>
<dbReference type="Proteomes" id="UP000005666">
    <property type="component" value="Chromosome 4"/>
</dbReference>
<feature type="region of interest" description="Disordered" evidence="1">
    <location>
        <begin position="387"/>
        <end position="491"/>
    </location>
</feature>
<name>G8BS03_TETPH</name>
<dbReference type="InterPro" id="IPR036865">
    <property type="entry name" value="CRAL-TRIO_dom_sf"/>
</dbReference>
<feature type="compositionally biased region" description="Low complexity" evidence="1">
    <location>
        <begin position="526"/>
        <end position="539"/>
    </location>
</feature>
<dbReference type="STRING" id="1071381.G8BS03"/>
<dbReference type="InterPro" id="IPR008936">
    <property type="entry name" value="Rho_GTPase_activation_prot"/>
</dbReference>
<proteinExistence type="predicted"/>
<feature type="compositionally biased region" description="Polar residues" evidence="1">
    <location>
        <begin position="414"/>
        <end position="434"/>
    </location>
</feature>
<sequence>MIDVNVNNIFFKSYSVDPNTGHSIYVFDSTYLPSPEEIGDKQVFDLLIDELMDTLIAKLPAAPYSIVVFSSGFSKKKISWVYGIKMYSKLPNESRKYLQKTYIVHESFYIRTVYQVLSNAMNFKFLGSSSSSNSNNSDNNLLNNDDKNSIPAESVDTSAYLVHVPNLTALSHLIDITRLRISLNVYLHDYDISEYIDVPDEYFGRMTTIGTKQYKQLIFDKIFKRLRVESVANELVFQKPGSYKKVNILLDIIERSNYIDLSQWDIYSLASVFFNFLKNKSKPLIPIDLMTLPISDDFDYTYSTFMKIIEFNNYYDLLVAIIPLFLSVLDAHETTKHDSRSLSKALAPTLCKERISMNSSSRMAIGIRFIKNLLEHFDDIRHKIDSSRVGRTSRTKSDTYSTAPITSPMAKQNGKVTQQNAGKAIPTNISNGQTNPPPLLPKPRKMSPSKYDNNVYANRTPSRDHSPTRSSSIIQPPSIVSKTRGSSTDSLSLSLGVNNNIPNLPPRVASVSVRINSDSLASESQSSINTISSNNTNNSMKKQESEELVASPLPPESIKEMVQESPSNEDNEEINKILKGASKLTLENNAKILTFDREMKKKKQKEQKSNASTAAKFSSGGYSGIKTGNKVSKLAALYEERLQGIQVMNELQKQMNNA</sequence>
<reference evidence="3 4" key="1">
    <citation type="journal article" date="2011" name="Proc. Natl. Acad. Sci. U.S.A.">
        <title>Evolutionary erosion of yeast sex chromosomes by mating-type switching accidents.</title>
        <authorList>
            <person name="Gordon J.L."/>
            <person name="Armisen D."/>
            <person name="Proux-Wera E."/>
            <person name="Oheigeartaigh S.S."/>
            <person name="Byrne K.P."/>
            <person name="Wolfe K.H."/>
        </authorList>
    </citation>
    <scope>NUCLEOTIDE SEQUENCE [LARGE SCALE GENOMIC DNA]</scope>
    <source>
        <strain evidence="4">ATCC 24235 / CBS 4417 / NBRC 1672 / NRRL Y-8282 / UCD 70-5</strain>
    </source>
</reference>
<dbReference type="HOGENOM" id="CLU_027718_0_0_1"/>
<dbReference type="GO" id="GO:0005096">
    <property type="term" value="F:GTPase activator activity"/>
    <property type="evidence" value="ECO:0007669"/>
    <property type="project" value="TreeGrafter"/>
</dbReference>
<dbReference type="eggNOG" id="KOG4406">
    <property type="taxonomic scope" value="Eukaryota"/>
</dbReference>
<dbReference type="GO" id="GO:0007264">
    <property type="term" value="P:small GTPase-mediated signal transduction"/>
    <property type="evidence" value="ECO:0007669"/>
    <property type="project" value="TreeGrafter"/>
</dbReference>
<dbReference type="GeneID" id="11531086"/>
<dbReference type="OMA" id="KKISWVY"/>
<dbReference type="SMART" id="SM00324">
    <property type="entry name" value="RhoGAP"/>
    <property type="match status" value="1"/>
</dbReference>
<dbReference type="SUPFAM" id="SSF48350">
    <property type="entry name" value="GTPase activation domain, GAP"/>
    <property type="match status" value="1"/>
</dbReference>
<evidence type="ECO:0000256" key="1">
    <source>
        <dbReference type="SAM" id="MobiDB-lite"/>
    </source>
</evidence>
<dbReference type="EMBL" id="HE612859">
    <property type="protein sequence ID" value="CCE63078.1"/>
    <property type="molecule type" value="Genomic_DNA"/>
</dbReference>
<dbReference type="KEGG" id="tpf:TPHA_0D04440"/>
<feature type="compositionally biased region" description="Polar residues" evidence="1">
    <location>
        <begin position="450"/>
        <end position="460"/>
    </location>
</feature>
<dbReference type="Pfam" id="PF13716">
    <property type="entry name" value="CRAL_TRIO_2"/>
    <property type="match status" value="1"/>
</dbReference>
<dbReference type="Gene3D" id="1.10.555.10">
    <property type="entry name" value="Rho GTPase activation protein"/>
    <property type="match status" value="1"/>
</dbReference>
<dbReference type="GO" id="GO:0080135">
    <property type="term" value="P:regulation of cellular response to stress"/>
    <property type="evidence" value="ECO:0007669"/>
    <property type="project" value="EnsemblFungi"/>
</dbReference>
<evidence type="ECO:0000313" key="3">
    <source>
        <dbReference type="EMBL" id="CCE63078.1"/>
    </source>
</evidence>
<organism evidence="3 4">
    <name type="scientific">Tetrapisispora phaffii (strain ATCC 24235 / CBS 4417 / NBRC 1672 / NRRL Y-8282 / UCD 70-5)</name>
    <name type="common">Yeast</name>
    <name type="synonym">Fabospora phaffii</name>
    <dbReference type="NCBI Taxonomy" id="1071381"/>
    <lineage>
        <taxon>Eukaryota</taxon>
        <taxon>Fungi</taxon>
        <taxon>Dikarya</taxon>
        <taxon>Ascomycota</taxon>
        <taxon>Saccharomycotina</taxon>
        <taxon>Saccharomycetes</taxon>
        <taxon>Saccharomycetales</taxon>
        <taxon>Saccharomycetaceae</taxon>
        <taxon>Tetrapisispora</taxon>
    </lineage>
</organism>
<dbReference type="Gene3D" id="3.40.525.10">
    <property type="entry name" value="CRAL-TRIO lipid binding domain"/>
    <property type="match status" value="1"/>
</dbReference>
<dbReference type="RefSeq" id="XP_003685512.1">
    <property type="nucleotide sequence ID" value="XM_003685464.1"/>
</dbReference>
<dbReference type="GO" id="GO:0005737">
    <property type="term" value="C:cytoplasm"/>
    <property type="evidence" value="ECO:0007669"/>
    <property type="project" value="TreeGrafter"/>
</dbReference>
<feature type="region of interest" description="Disordered" evidence="1">
    <location>
        <begin position="520"/>
        <end position="554"/>
    </location>
</feature>
<dbReference type="InterPro" id="IPR000198">
    <property type="entry name" value="RhoGAP_dom"/>
</dbReference>
<dbReference type="OrthoDB" id="410651at2759"/>
<feature type="region of interest" description="Disordered" evidence="1">
    <location>
        <begin position="599"/>
        <end position="622"/>
    </location>
</feature>
<dbReference type="Pfam" id="PF00620">
    <property type="entry name" value="RhoGAP"/>
    <property type="match status" value="1"/>
</dbReference>
<gene>
    <name evidence="3" type="primary">TPHA0D04440</name>
    <name evidence="3" type="ordered locus">TPHA_0D04440</name>
</gene>
<keyword evidence="4" id="KW-1185">Reference proteome</keyword>
<evidence type="ECO:0000259" key="2">
    <source>
        <dbReference type="PROSITE" id="PS50238"/>
    </source>
</evidence>
<evidence type="ECO:0000313" key="4">
    <source>
        <dbReference type="Proteomes" id="UP000005666"/>
    </source>
</evidence>
<protein>
    <recommendedName>
        <fullName evidence="2">Rho-GAP domain-containing protein</fullName>
    </recommendedName>
</protein>
<feature type="compositionally biased region" description="Low complexity" evidence="1">
    <location>
        <begin position="468"/>
        <end position="491"/>
    </location>
</feature>
<dbReference type="AlphaFoldDB" id="G8BS03"/>
<dbReference type="GO" id="GO:0051510">
    <property type="term" value="P:regulation of unidimensional cell growth"/>
    <property type="evidence" value="ECO:0007669"/>
    <property type="project" value="EnsemblFungi"/>
</dbReference>